<proteinExistence type="predicted"/>
<comment type="caution">
    <text evidence="1">The sequence shown here is derived from an EMBL/GenBank/DDBJ whole genome shotgun (WGS) entry which is preliminary data.</text>
</comment>
<evidence type="ECO:0000313" key="1">
    <source>
        <dbReference type="EMBL" id="EKC57307.1"/>
    </source>
</evidence>
<reference evidence="1" key="1">
    <citation type="journal article" date="2013" name="Environ. Microbiol.">
        <title>Microbiota from the distal guts of lean and obese adolescents exhibit partial functional redundancy besides clear differences in community structure.</title>
        <authorList>
            <person name="Ferrer M."/>
            <person name="Ruiz A."/>
            <person name="Lanza F."/>
            <person name="Haange S.B."/>
            <person name="Oberbach A."/>
            <person name="Till H."/>
            <person name="Bargiela R."/>
            <person name="Campoy C."/>
            <person name="Segura M.T."/>
            <person name="Richter M."/>
            <person name="von Bergen M."/>
            <person name="Seifert J."/>
            <person name="Suarez A."/>
        </authorList>
    </citation>
    <scope>NUCLEOTIDE SEQUENCE</scope>
</reference>
<protein>
    <submittedName>
        <fullName evidence="1">Uncharacterized protein</fullName>
    </submittedName>
</protein>
<gene>
    <name evidence="1" type="ORF">LEA_14422</name>
</gene>
<name>K1S9D5_9ZZZZ</name>
<feature type="non-terminal residue" evidence="1">
    <location>
        <position position="1"/>
    </location>
</feature>
<accession>K1S9D5</accession>
<dbReference type="AlphaFoldDB" id="K1S9D5"/>
<dbReference type="EMBL" id="AJWY01009806">
    <property type="protein sequence ID" value="EKC57307.1"/>
    <property type="molecule type" value="Genomic_DNA"/>
</dbReference>
<sequence>KLIREVSSEPDYRNLALAQKYGKP</sequence>
<organism evidence="1">
    <name type="scientific">human gut metagenome</name>
    <dbReference type="NCBI Taxonomy" id="408170"/>
    <lineage>
        <taxon>unclassified sequences</taxon>
        <taxon>metagenomes</taxon>
        <taxon>organismal metagenomes</taxon>
    </lineage>
</organism>